<feature type="region of interest" description="Disordered" evidence="1">
    <location>
        <begin position="1"/>
        <end position="78"/>
    </location>
</feature>
<dbReference type="PANTHER" id="PTHR14969:SF13">
    <property type="entry name" value="AT30094P"/>
    <property type="match status" value="1"/>
</dbReference>
<comment type="caution">
    <text evidence="4">The sequence shown here is derived from an EMBL/GenBank/DDBJ whole genome shotgun (WGS) entry which is preliminary data.</text>
</comment>
<proteinExistence type="predicted"/>
<dbReference type="InterPro" id="IPR036938">
    <property type="entry name" value="PAP2/HPO_sf"/>
</dbReference>
<evidence type="ECO:0000256" key="2">
    <source>
        <dbReference type="SAM" id="Phobius"/>
    </source>
</evidence>
<reference evidence="4 5" key="1">
    <citation type="submission" date="2019-08" db="EMBL/GenBank/DDBJ databases">
        <title>Agrococcus lahaulensis sp. nov., isolated from a cold desert of the Indian Himalayas.</title>
        <authorList>
            <person name="Qu J.H."/>
        </authorList>
    </citation>
    <scope>NUCLEOTIDE SEQUENCE [LARGE SCALE GENOMIC DNA]</scope>
    <source>
        <strain evidence="4 5">NS18</strain>
    </source>
</reference>
<keyword evidence="2" id="KW-0472">Membrane</keyword>
<sequence>MSDRVPARPPRDPPAPRATVTTHQEAGPRAPHRRIRPRRDHRARRPHEPLHPRRDRHRHARRARADRRVRVDAPGASRAGSWPYAEPVTAATRSPRILDAEWRRKFLVEERCISRSERRTLYGSAIALAVVGLTIFTVMLVGVLTDSGAARLNEPVQQWFVDARDDAETVTMSVLAYVFGPVAMPIIVLVVCIGWTILASHAWRPLVLCGGMALGVISALSIAPLVQHPRPPIDLMVLGADHTFSFPSGHVLGASDFLLITAYLIASRQRHIPLRIGLFALAAVGIVAQIGSRLYLGYHWLTDVIASVGLSFVILAIVIVVDTLRTARVKGEPITGPLSTAQRDGT</sequence>
<organism evidence="4 5">
    <name type="scientific">Agrococcus sediminis</name>
    <dbReference type="NCBI Taxonomy" id="2599924"/>
    <lineage>
        <taxon>Bacteria</taxon>
        <taxon>Bacillati</taxon>
        <taxon>Actinomycetota</taxon>
        <taxon>Actinomycetes</taxon>
        <taxon>Micrococcales</taxon>
        <taxon>Microbacteriaceae</taxon>
        <taxon>Agrococcus</taxon>
    </lineage>
</organism>
<evidence type="ECO:0000259" key="3">
    <source>
        <dbReference type="SMART" id="SM00014"/>
    </source>
</evidence>
<feature type="transmembrane region" description="Helical" evidence="2">
    <location>
        <begin position="304"/>
        <end position="324"/>
    </location>
</feature>
<keyword evidence="2" id="KW-1133">Transmembrane helix</keyword>
<dbReference type="Proteomes" id="UP000323221">
    <property type="component" value="Unassembled WGS sequence"/>
</dbReference>
<evidence type="ECO:0000313" key="4">
    <source>
        <dbReference type="EMBL" id="KAA6433646.1"/>
    </source>
</evidence>
<accession>A0A5M8QFW2</accession>
<dbReference type="InterPro" id="IPR000326">
    <property type="entry name" value="PAP2/HPO"/>
</dbReference>
<gene>
    <name evidence="4" type="ORF">FQ330_06005</name>
</gene>
<feature type="transmembrane region" description="Helical" evidence="2">
    <location>
        <begin position="121"/>
        <end position="144"/>
    </location>
</feature>
<feature type="compositionally biased region" description="Basic residues" evidence="1">
    <location>
        <begin position="30"/>
        <end position="45"/>
    </location>
</feature>
<dbReference type="PANTHER" id="PTHR14969">
    <property type="entry name" value="SPHINGOSINE-1-PHOSPHATE PHOSPHOHYDROLASE"/>
    <property type="match status" value="1"/>
</dbReference>
<feature type="domain" description="Phosphatidic acid phosphatase type 2/haloperoxidase" evidence="3">
    <location>
        <begin position="206"/>
        <end position="319"/>
    </location>
</feature>
<dbReference type="Gene3D" id="1.20.144.10">
    <property type="entry name" value="Phosphatidic acid phosphatase type 2/haloperoxidase"/>
    <property type="match status" value="1"/>
</dbReference>
<keyword evidence="2" id="KW-0812">Transmembrane</keyword>
<feature type="transmembrane region" description="Helical" evidence="2">
    <location>
        <begin position="246"/>
        <end position="266"/>
    </location>
</feature>
<dbReference type="EMBL" id="VOIR01000013">
    <property type="protein sequence ID" value="KAA6433646.1"/>
    <property type="molecule type" value="Genomic_DNA"/>
</dbReference>
<feature type="transmembrane region" description="Helical" evidence="2">
    <location>
        <begin position="174"/>
        <end position="198"/>
    </location>
</feature>
<feature type="compositionally biased region" description="Basic and acidic residues" evidence="1">
    <location>
        <begin position="1"/>
        <end position="11"/>
    </location>
</feature>
<dbReference type="Pfam" id="PF01569">
    <property type="entry name" value="PAP2"/>
    <property type="match status" value="1"/>
</dbReference>
<keyword evidence="5" id="KW-1185">Reference proteome</keyword>
<feature type="transmembrane region" description="Helical" evidence="2">
    <location>
        <begin position="278"/>
        <end position="298"/>
    </location>
</feature>
<feature type="transmembrane region" description="Helical" evidence="2">
    <location>
        <begin position="205"/>
        <end position="226"/>
    </location>
</feature>
<dbReference type="OrthoDB" id="5289372at2"/>
<name>A0A5M8QFW2_9MICO</name>
<dbReference type="SMART" id="SM00014">
    <property type="entry name" value="acidPPc"/>
    <property type="match status" value="1"/>
</dbReference>
<evidence type="ECO:0000313" key="5">
    <source>
        <dbReference type="Proteomes" id="UP000323221"/>
    </source>
</evidence>
<evidence type="ECO:0000256" key="1">
    <source>
        <dbReference type="SAM" id="MobiDB-lite"/>
    </source>
</evidence>
<dbReference type="AlphaFoldDB" id="A0A5M8QFW2"/>
<protein>
    <submittedName>
        <fullName evidence="4">Phosphatase PAP2 family protein</fullName>
    </submittedName>
</protein>
<feature type="compositionally biased region" description="Basic residues" evidence="1">
    <location>
        <begin position="53"/>
        <end position="65"/>
    </location>
</feature>
<dbReference type="CDD" id="cd03392">
    <property type="entry name" value="PAP2_like_2"/>
    <property type="match status" value="1"/>
</dbReference>
<dbReference type="SUPFAM" id="SSF48317">
    <property type="entry name" value="Acid phosphatase/Vanadium-dependent haloperoxidase"/>
    <property type="match status" value="1"/>
</dbReference>